<dbReference type="InterPro" id="IPR005845">
    <property type="entry name" value="A-D-PHexomutase_a/b/a-II"/>
</dbReference>
<dbReference type="SUPFAM" id="SSF53738">
    <property type="entry name" value="Phosphoglucomutase, first 3 domains"/>
    <property type="match status" value="3"/>
</dbReference>
<dbReference type="InterPro" id="IPR005846">
    <property type="entry name" value="A-D-PHexomutase_a/b/a-III"/>
</dbReference>
<dbReference type="AlphaFoldDB" id="A0A239H0V4"/>
<dbReference type="Pfam" id="PF24947">
    <property type="entry name" value="PGM1_C_vert_fung"/>
    <property type="match status" value="1"/>
</dbReference>
<dbReference type="NCBIfam" id="NF005737">
    <property type="entry name" value="PRK07564.1-1"/>
    <property type="match status" value="1"/>
</dbReference>
<dbReference type="Pfam" id="PF02878">
    <property type="entry name" value="PGM_PMM_I"/>
    <property type="match status" value="1"/>
</dbReference>
<evidence type="ECO:0000256" key="3">
    <source>
        <dbReference type="ARBA" id="ARBA00010231"/>
    </source>
</evidence>
<evidence type="ECO:0000256" key="2">
    <source>
        <dbReference type="ARBA" id="ARBA00001946"/>
    </source>
</evidence>
<dbReference type="InterPro" id="IPR036900">
    <property type="entry name" value="A-D-PHexomutase_C_sf"/>
</dbReference>
<dbReference type="Gene3D" id="3.30.310.50">
    <property type="entry name" value="Alpha-D-phosphohexomutase, C-terminal domain"/>
    <property type="match status" value="1"/>
</dbReference>
<comment type="catalytic activity">
    <reaction evidence="1">
        <text>alpha-D-glucose 1-phosphate = alpha-D-glucose 6-phosphate</text>
        <dbReference type="Rhea" id="RHEA:23536"/>
        <dbReference type="ChEBI" id="CHEBI:58225"/>
        <dbReference type="ChEBI" id="CHEBI:58601"/>
        <dbReference type="EC" id="5.4.2.2"/>
    </reaction>
</comment>
<dbReference type="InterPro" id="IPR005844">
    <property type="entry name" value="A-D-PHexomutase_a/b/a-I"/>
</dbReference>
<dbReference type="OrthoDB" id="9806956at2"/>
<dbReference type="InterPro" id="IPR016066">
    <property type="entry name" value="A-D-PHexomutase_CS"/>
</dbReference>
<keyword evidence="5" id="KW-0597">Phosphoprotein</keyword>
<dbReference type="PANTHER" id="PTHR22573:SF2">
    <property type="entry name" value="PHOSPHOGLUCOMUTASE"/>
    <property type="match status" value="1"/>
</dbReference>
<dbReference type="Pfam" id="PF02879">
    <property type="entry name" value="PGM_PMM_II"/>
    <property type="match status" value="1"/>
</dbReference>
<dbReference type="PRINTS" id="PR00509">
    <property type="entry name" value="PGMPMM"/>
</dbReference>
<keyword evidence="6 9" id="KW-0479">Metal-binding</keyword>
<accession>A0A239H0V4</accession>
<keyword evidence="7 9" id="KW-0460">Magnesium</keyword>
<evidence type="ECO:0000259" key="12">
    <source>
        <dbReference type="Pfam" id="PF02879"/>
    </source>
</evidence>
<feature type="domain" description="Alpha-D-phosphohexomutase alpha/beta/alpha" evidence="13">
    <location>
        <begin position="295"/>
        <end position="407"/>
    </location>
</feature>
<evidence type="ECO:0000256" key="1">
    <source>
        <dbReference type="ARBA" id="ARBA00000443"/>
    </source>
</evidence>
<dbReference type="SUPFAM" id="SSF55957">
    <property type="entry name" value="Phosphoglucomutase, C-terminal domain"/>
    <property type="match status" value="1"/>
</dbReference>
<evidence type="ECO:0000256" key="7">
    <source>
        <dbReference type="ARBA" id="ARBA00022842"/>
    </source>
</evidence>
<protein>
    <recommendedName>
        <fullName evidence="4">phosphoglucomutase (alpha-D-glucose-1,6-bisphosphate-dependent)</fullName>
        <ecNumber evidence="4">5.4.2.2</ecNumber>
    </recommendedName>
</protein>
<evidence type="ECO:0000256" key="9">
    <source>
        <dbReference type="RuleBase" id="RU004326"/>
    </source>
</evidence>
<dbReference type="InterPro" id="IPR045244">
    <property type="entry name" value="PGM"/>
</dbReference>
<dbReference type="GO" id="GO:0004614">
    <property type="term" value="F:phosphoglucomutase activity"/>
    <property type="evidence" value="ECO:0007669"/>
    <property type="project" value="UniProtKB-EC"/>
</dbReference>
<sequence length="545" mass="57551">MTPITRALTPFDGQKPGTSGLRKKTRVFMQDGYLEAFVQAIFNAIDGVAGKTFVVGGDGRFFNAEAIQTILRMAAAQGAARCIVGQNGLLSTPAASNLIRQRKADGGLILSASHNPGGIDADFGLKYNISNGGPAPESVTAAMFEQTKTVSEYTTLDTADLDLSALGDAALGGMTVEIVDPVTDYAALMQELFDFKAISDLIAGGFTLRFDAMHAVTGPYAKTILEGMLGAPEGTVMNGTPSVDFGKGHPDPNPIWAKPLVDLVMSDDGPDFAAASDGDGDRNMILGKGVYVTPSDSLAVLAANAHLAPGYKRGLAGVARSMPTSRAADRVAEKLGIASFETPTGWKFFGNLLDAGKATLCGEESAGTGSDHVREKDGLWAVILWLNILAERKVSVKEILQDHWQTYGRDYYSRHDYEAVDAAAAEAMMADMNARLADLPGTQVSNPSKTIAAADQFSYTDPVDGSVSNNQGLRLLFADDSRAVMRLSGTGTEGATVRVYLERHEPADGDLNVETQAALSDLATAVNLLTGLPERTGRDAPDVMT</sequence>
<evidence type="ECO:0000259" key="11">
    <source>
        <dbReference type="Pfam" id="PF02878"/>
    </source>
</evidence>
<dbReference type="GO" id="GO:0000287">
    <property type="term" value="F:magnesium ion binding"/>
    <property type="evidence" value="ECO:0007669"/>
    <property type="project" value="InterPro"/>
</dbReference>
<evidence type="ECO:0000256" key="6">
    <source>
        <dbReference type="ARBA" id="ARBA00022723"/>
    </source>
</evidence>
<organism evidence="14 15">
    <name type="scientific">Antarctobacter heliothermus</name>
    <dbReference type="NCBI Taxonomy" id="74033"/>
    <lineage>
        <taxon>Bacteria</taxon>
        <taxon>Pseudomonadati</taxon>
        <taxon>Pseudomonadota</taxon>
        <taxon>Alphaproteobacteria</taxon>
        <taxon>Rhodobacterales</taxon>
        <taxon>Roseobacteraceae</taxon>
        <taxon>Antarctobacter</taxon>
    </lineage>
</organism>
<evidence type="ECO:0000256" key="4">
    <source>
        <dbReference type="ARBA" id="ARBA00012728"/>
    </source>
</evidence>
<feature type="domain" description="Alpha-D-phosphohexomutase alpha/beta/alpha" evidence="12">
    <location>
        <begin position="185"/>
        <end position="286"/>
    </location>
</feature>
<reference evidence="14 15" key="1">
    <citation type="submission" date="2017-06" db="EMBL/GenBank/DDBJ databases">
        <authorList>
            <person name="Kim H.J."/>
            <person name="Triplett B.A."/>
        </authorList>
    </citation>
    <scope>NUCLEOTIDE SEQUENCE [LARGE SCALE GENOMIC DNA]</scope>
    <source>
        <strain evidence="14 15">DSM 11445</strain>
    </source>
</reference>
<dbReference type="Pfam" id="PF02880">
    <property type="entry name" value="PGM_PMM_III"/>
    <property type="match status" value="1"/>
</dbReference>
<keyword evidence="8" id="KW-0413">Isomerase</keyword>
<evidence type="ECO:0000256" key="10">
    <source>
        <dbReference type="SAM" id="MobiDB-lite"/>
    </source>
</evidence>
<gene>
    <name evidence="14" type="ORF">SAMN04488078_103022</name>
</gene>
<dbReference type="InterPro" id="IPR016055">
    <property type="entry name" value="A-D-PHexomutase_a/b/a-I/II/III"/>
</dbReference>
<feature type="region of interest" description="Disordered" evidence="10">
    <location>
        <begin position="1"/>
        <end position="20"/>
    </location>
</feature>
<evidence type="ECO:0000259" key="13">
    <source>
        <dbReference type="Pfam" id="PF02880"/>
    </source>
</evidence>
<feature type="domain" description="Alpha-D-phosphohexomutase alpha/beta/alpha" evidence="11">
    <location>
        <begin position="14"/>
        <end position="153"/>
    </location>
</feature>
<dbReference type="InterPro" id="IPR005841">
    <property type="entry name" value="Alpha-D-phosphohexomutase_SF"/>
</dbReference>
<dbReference type="FunFam" id="3.40.120.10:FF:000004">
    <property type="entry name" value="Phosphoglucomutase 5"/>
    <property type="match status" value="1"/>
</dbReference>
<proteinExistence type="inferred from homology"/>
<dbReference type="GO" id="GO:0005829">
    <property type="term" value="C:cytosol"/>
    <property type="evidence" value="ECO:0007669"/>
    <property type="project" value="TreeGrafter"/>
</dbReference>
<dbReference type="FunFam" id="3.30.310.50:FF:000002">
    <property type="entry name" value="Phosphoglucomutase 5"/>
    <property type="match status" value="1"/>
</dbReference>
<comment type="cofactor">
    <cofactor evidence="2">
        <name>Mg(2+)</name>
        <dbReference type="ChEBI" id="CHEBI:18420"/>
    </cofactor>
</comment>
<dbReference type="Proteomes" id="UP000198440">
    <property type="component" value="Unassembled WGS sequence"/>
</dbReference>
<dbReference type="PANTHER" id="PTHR22573">
    <property type="entry name" value="PHOSPHOHEXOMUTASE FAMILY MEMBER"/>
    <property type="match status" value="1"/>
</dbReference>
<evidence type="ECO:0000313" key="14">
    <source>
        <dbReference type="EMBL" id="SNS75096.1"/>
    </source>
</evidence>
<dbReference type="EMBL" id="FZON01000030">
    <property type="protein sequence ID" value="SNS75096.1"/>
    <property type="molecule type" value="Genomic_DNA"/>
</dbReference>
<dbReference type="FunFam" id="3.40.120.10:FF:000005">
    <property type="entry name" value="Phosphoglucomutase 5"/>
    <property type="match status" value="1"/>
</dbReference>
<dbReference type="GO" id="GO:0005975">
    <property type="term" value="P:carbohydrate metabolic process"/>
    <property type="evidence" value="ECO:0007669"/>
    <property type="project" value="InterPro"/>
</dbReference>
<dbReference type="PROSITE" id="PS00710">
    <property type="entry name" value="PGM_PMM"/>
    <property type="match status" value="1"/>
</dbReference>
<dbReference type="RefSeq" id="WP_089278711.1">
    <property type="nucleotide sequence ID" value="NZ_FZON01000030.1"/>
</dbReference>
<evidence type="ECO:0000256" key="8">
    <source>
        <dbReference type="ARBA" id="ARBA00023235"/>
    </source>
</evidence>
<dbReference type="EC" id="5.4.2.2" evidence="4"/>
<name>A0A239H0V4_9RHOB</name>
<comment type="similarity">
    <text evidence="3 9">Belongs to the phosphohexose mutase family.</text>
</comment>
<evidence type="ECO:0000256" key="5">
    <source>
        <dbReference type="ARBA" id="ARBA00022553"/>
    </source>
</evidence>
<evidence type="ECO:0000313" key="15">
    <source>
        <dbReference type="Proteomes" id="UP000198440"/>
    </source>
</evidence>
<dbReference type="Gene3D" id="3.40.120.10">
    <property type="entry name" value="Alpha-D-Glucose-1,6-Bisphosphate, subunit A, domain 3"/>
    <property type="match status" value="3"/>
</dbReference>